<dbReference type="AlphaFoldDB" id="A0A2T4AYH3"/>
<dbReference type="OrthoDB" id="4892755at2759"/>
<reference evidence="7" key="1">
    <citation type="submission" date="2016-07" db="EMBL/GenBank/DDBJ databases">
        <title>Multiple horizontal gene transfer events from other fungi enriched the ability of initially mycotrophic Trichoderma (Ascomycota) to feed on dead plant biomass.</title>
        <authorList>
            <consortium name="DOE Joint Genome Institute"/>
            <person name="Atanasova L."/>
            <person name="Chenthamara K."/>
            <person name="Zhang J."/>
            <person name="Grujic M."/>
            <person name="Henrissat B."/>
            <person name="Kuo A."/>
            <person name="Aerts A."/>
            <person name="Salamov A."/>
            <person name="Lipzen A."/>
            <person name="Labutti K."/>
            <person name="Barry K."/>
            <person name="Miao Y."/>
            <person name="Rahimi M.J."/>
            <person name="Shen Q."/>
            <person name="Grigoriev I.V."/>
            <person name="Kubicek C.P."/>
            <person name="Druzhinina I.S."/>
        </authorList>
    </citation>
    <scope>NUCLEOTIDE SEQUENCE [LARGE SCALE GENOMIC DNA]</scope>
    <source>
        <strain evidence="7">TUCIM 6016</strain>
    </source>
</reference>
<evidence type="ECO:0000256" key="3">
    <source>
        <dbReference type="ARBA" id="ARBA00022989"/>
    </source>
</evidence>
<feature type="transmembrane region" description="Helical" evidence="5">
    <location>
        <begin position="168"/>
        <end position="191"/>
    </location>
</feature>
<dbReference type="Pfam" id="PF04479">
    <property type="entry name" value="RTA1"/>
    <property type="match status" value="1"/>
</dbReference>
<organism evidence="6 7">
    <name type="scientific">Trichoderma citrinoviride</name>
    <dbReference type="NCBI Taxonomy" id="58853"/>
    <lineage>
        <taxon>Eukaryota</taxon>
        <taxon>Fungi</taxon>
        <taxon>Dikarya</taxon>
        <taxon>Ascomycota</taxon>
        <taxon>Pezizomycotina</taxon>
        <taxon>Sordariomycetes</taxon>
        <taxon>Hypocreomycetidae</taxon>
        <taxon>Hypocreales</taxon>
        <taxon>Hypocreaceae</taxon>
        <taxon>Trichoderma</taxon>
    </lineage>
</organism>
<feature type="transmembrane region" description="Helical" evidence="5">
    <location>
        <begin position="88"/>
        <end position="108"/>
    </location>
</feature>
<sequence length="292" mass="32807">MSNGGNTCIPDWEHVSFSYYKYVPSLAAASIFAALFFLSLAGHSFQLLNFKAWFLMPLVVGCLFEFVGFIGRAVSANQKPGCWTETPYLVQTMFILLAPALFAASIYMSLGRIIELLDGEKHSIIKRRWLTKIFVIGDVICFLLLAGGGGMLTSAKDNKSAFDAGNNIIIGGLVLQLLWFGFFVAIALVFHRRMNLAPTARSQQQPDMRWRSYLHALYVASTLIIIRNVFRLIEYCQGSGGYLLTTEAFVYCLDALPMFLVVVWLHWKYPGQMSPLLQKQSLYSNPMQQIPV</sequence>
<dbReference type="GeneID" id="36606639"/>
<gene>
    <name evidence="6" type="ORF">BBK36DRAFT_68733</name>
</gene>
<evidence type="ECO:0000313" key="7">
    <source>
        <dbReference type="Proteomes" id="UP000241546"/>
    </source>
</evidence>
<comment type="subcellular location">
    <subcellularLocation>
        <location evidence="1">Membrane</location>
        <topology evidence="1">Multi-pass membrane protein</topology>
    </subcellularLocation>
</comment>
<evidence type="ECO:0000256" key="2">
    <source>
        <dbReference type="ARBA" id="ARBA00022692"/>
    </source>
</evidence>
<feature type="transmembrane region" description="Helical" evidence="5">
    <location>
        <begin position="129"/>
        <end position="148"/>
    </location>
</feature>
<keyword evidence="3 5" id="KW-1133">Transmembrane helix</keyword>
<feature type="transmembrane region" description="Helical" evidence="5">
    <location>
        <begin position="212"/>
        <end position="233"/>
    </location>
</feature>
<dbReference type="PANTHER" id="PTHR31465">
    <property type="entry name" value="PROTEIN RTA1-RELATED"/>
    <property type="match status" value="1"/>
</dbReference>
<evidence type="ECO:0000256" key="5">
    <source>
        <dbReference type="SAM" id="Phobius"/>
    </source>
</evidence>
<dbReference type="EMBL" id="KZ680225">
    <property type="protein sequence ID" value="PTB62117.1"/>
    <property type="molecule type" value="Genomic_DNA"/>
</dbReference>
<dbReference type="RefSeq" id="XP_024745437.1">
    <property type="nucleotide sequence ID" value="XM_024898521.1"/>
</dbReference>
<keyword evidence="7" id="KW-1185">Reference proteome</keyword>
<dbReference type="InterPro" id="IPR007568">
    <property type="entry name" value="RTA1"/>
</dbReference>
<accession>A0A2T4AYH3</accession>
<dbReference type="Proteomes" id="UP000241546">
    <property type="component" value="Unassembled WGS sequence"/>
</dbReference>
<keyword evidence="4 5" id="KW-0472">Membrane</keyword>
<dbReference type="GO" id="GO:0016020">
    <property type="term" value="C:membrane"/>
    <property type="evidence" value="ECO:0007669"/>
    <property type="project" value="UniProtKB-SubCell"/>
</dbReference>
<dbReference type="PANTHER" id="PTHR31465:SF1">
    <property type="entry name" value="PROTEIN RTA1-RELATED"/>
    <property type="match status" value="1"/>
</dbReference>
<keyword evidence="2 5" id="KW-0812">Transmembrane</keyword>
<name>A0A2T4AYH3_9HYPO</name>
<feature type="transmembrane region" description="Helical" evidence="5">
    <location>
        <begin position="53"/>
        <end position="76"/>
    </location>
</feature>
<feature type="transmembrane region" description="Helical" evidence="5">
    <location>
        <begin position="248"/>
        <end position="267"/>
    </location>
</feature>
<proteinExistence type="predicted"/>
<evidence type="ECO:0000256" key="4">
    <source>
        <dbReference type="ARBA" id="ARBA00023136"/>
    </source>
</evidence>
<feature type="transmembrane region" description="Helical" evidence="5">
    <location>
        <begin position="22"/>
        <end position="41"/>
    </location>
</feature>
<protein>
    <submittedName>
        <fullName evidence="6">RTA1-domain-containing protein</fullName>
    </submittedName>
</protein>
<evidence type="ECO:0000256" key="1">
    <source>
        <dbReference type="ARBA" id="ARBA00004141"/>
    </source>
</evidence>
<evidence type="ECO:0000313" key="6">
    <source>
        <dbReference type="EMBL" id="PTB62117.1"/>
    </source>
</evidence>